<dbReference type="AlphaFoldDB" id="A0A0A1ZVY3"/>
<keyword evidence="1" id="KW-0472">Membrane</keyword>
<gene>
    <name evidence="2" type="ORF">EU93_0582</name>
</gene>
<sequence>MKAKKLNAKTLNFDNASKDQIIFLVVSGLIIFFAKATYDLYLHNPAFHMFIQSKGIFL</sequence>
<keyword evidence="1" id="KW-0812">Transmembrane</keyword>
<feature type="transmembrane region" description="Helical" evidence="1">
    <location>
        <begin position="21"/>
        <end position="38"/>
    </location>
</feature>
<reference evidence="3" key="1">
    <citation type="journal article" date="2014" name="Sci. Data">
        <title>Genomes of diverse isolates of the marine cyanobacterium Prochlorococcus.</title>
        <authorList>
            <person name="Biller S."/>
            <person name="Berube P."/>
            <person name="Thompson J."/>
            <person name="Kelly L."/>
            <person name="Roggensack S."/>
            <person name="Awad L."/>
            <person name="Roache-Johnson K."/>
            <person name="Ding H."/>
            <person name="Giovannoni S.J."/>
            <person name="Moore L.R."/>
            <person name="Chisholm S.W."/>
        </authorList>
    </citation>
    <scope>NUCLEOTIDE SEQUENCE [LARGE SCALE GENOMIC DNA]</scope>
</reference>
<protein>
    <submittedName>
        <fullName evidence="2">Uncharacterized protein</fullName>
    </submittedName>
</protein>
<proteinExistence type="predicted"/>
<organism evidence="2 3">
    <name type="scientific">Prochlorococcus marinus str. MIT 9116</name>
    <dbReference type="NCBI Taxonomy" id="167544"/>
    <lineage>
        <taxon>Bacteria</taxon>
        <taxon>Bacillati</taxon>
        <taxon>Cyanobacteriota</taxon>
        <taxon>Cyanophyceae</taxon>
        <taxon>Synechococcales</taxon>
        <taxon>Prochlorococcaceae</taxon>
        <taxon>Prochlorococcus</taxon>
    </lineage>
</organism>
<dbReference type="Proteomes" id="UP000030491">
    <property type="component" value="Unassembled WGS sequence"/>
</dbReference>
<keyword evidence="1" id="KW-1133">Transmembrane helix</keyword>
<dbReference type="EMBL" id="JNAJ01000008">
    <property type="protein sequence ID" value="KGF92318.1"/>
    <property type="molecule type" value="Genomic_DNA"/>
</dbReference>
<dbReference type="RefSeq" id="WP_012008304.1">
    <property type="nucleotide sequence ID" value="NZ_JNAJ01000008.1"/>
</dbReference>
<name>A0A0A1ZVY3_PROMR</name>
<comment type="caution">
    <text evidence="2">The sequence shown here is derived from an EMBL/GenBank/DDBJ whole genome shotgun (WGS) entry which is preliminary data.</text>
</comment>
<evidence type="ECO:0000313" key="3">
    <source>
        <dbReference type="Proteomes" id="UP000030491"/>
    </source>
</evidence>
<evidence type="ECO:0000313" key="2">
    <source>
        <dbReference type="EMBL" id="KGF92318.1"/>
    </source>
</evidence>
<accession>A0A0A1ZVY3</accession>
<evidence type="ECO:0000256" key="1">
    <source>
        <dbReference type="SAM" id="Phobius"/>
    </source>
</evidence>